<organism evidence="1 2">
    <name type="scientific">Candidatus Methanofastidiosum methylothiophilum</name>
    <dbReference type="NCBI Taxonomy" id="1705564"/>
    <lineage>
        <taxon>Archaea</taxon>
        <taxon>Methanobacteriati</taxon>
        <taxon>Methanobacteriota</taxon>
        <taxon>Stenosarchaea group</taxon>
        <taxon>Candidatus Methanofastidiosia</taxon>
        <taxon>Candidatus Methanofastidiosales</taxon>
        <taxon>Candidatus Methanofastidiosaceae</taxon>
        <taxon>Candidatus Methanofastidiosum</taxon>
    </lineage>
</organism>
<protein>
    <recommendedName>
        <fullName evidence="3">FG-GAP repeat protein</fullName>
    </recommendedName>
</protein>
<accession>A0A150J4Z4</accession>
<dbReference type="AlphaFoldDB" id="A0A150J4Z4"/>
<dbReference type="Proteomes" id="UP000075398">
    <property type="component" value="Unassembled WGS sequence"/>
</dbReference>
<evidence type="ECO:0000313" key="1">
    <source>
        <dbReference type="EMBL" id="KYC52319.1"/>
    </source>
</evidence>
<evidence type="ECO:0008006" key="3">
    <source>
        <dbReference type="Google" id="ProtNLM"/>
    </source>
</evidence>
<proteinExistence type="predicted"/>
<reference evidence="1 2" key="1">
    <citation type="journal article" date="2016" name="ISME J.">
        <title>Chasing the elusive Euryarchaeota class WSA2: genomes reveal a uniquely fastidious methyl-reducing methanogen.</title>
        <authorList>
            <person name="Nobu M.K."/>
            <person name="Narihiro T."/>
            <person name="Kuroda K."/>
            <person name="Mei R."/>
            <person name="Liu W.T."/>
        </authorList>
    </citation>
    <scope>NUCLEOTIDE SEQUENCE [LARGE SCALE GENOMIC DNA]</scope>
    <source>
        <strain evidence="1">U1lsi0528_Bin055</strain>
    </source>
</reference>
<evidence type="ECO:0000313" key="2">
    <source>
        <dbReference type="Proteomes" id="UP000075398"/>
    </source>
</evidence>
<sequence>MNNYICIEHLARTHTVFGNITQAGTGNRTQSYATPVIIESNSYSTDLRTRETGRFDMIIGAENGHLYCLAYTDTTGSPPIDEGGNNENLINFDNKLKKLWDYTQGSPIRSSVAVDDVDNDGKSEVVFIAENGVLSAINISNNYSSWNTERGNLYRTGDTTTKINLPTYTMALTENIDYGDRLDPYDDEFRVNADFNLSYPYENNIFGSYITDNWLKIDTNHNNNVADELVLYKKDLVQLNIETYEGKTVDRTYQIESIFGNIIQGEYIVTYYDRGLMKLFDNIMAYTSAPTRNIQIENGIWVTLDIPSRIGEHEYVIQGLGDIIRIYSPQNPSIYVEKEIKGTKIYGTVSSISKDKYVVITSYGAYLSPNPEAE</sequence>
<comment type="caution">
    <text evidence="1">The sequence shown here is derived from an EMBL/GenBank/DDBJ whole genome shotgun (WGS) entry which is preliminary data.</text>
</comment>
<gene>
    <name evidence="1" type="ORF">AMQ22_00883</name>
</gene>
<dbReference type="EMBL" id="LNGC01000027">
    <property type="protein sequence ID" value="KYC52319.1"/>
    <property type="molecule type" value="Genomic_DNA"/>
</dbReference>
<name>A0A150J4Z4_9EURY</name>